<dbReference type="GO" id="GO:0010181">
    <property type="term" value="F:FMN binding"/>
    <property type="evidence" value="ECO:0007669"/>
    <property type="project" value="InterPro"/>
</dbReference>
<proteinExistence type="predicted"/>
<dbReference type="InterPro" id="IPR012349">
    <property type="entry name" value="Split_barrel_FMN-bd"/>
</dbReference>
<name>A0A918QQ79_9ACTN</name>
<dbReference type="SMART" id="SM00903">
    <property type="entry name" value="Flavin_Reduct"/>
    <property type="match status" value="1"/>
</dbReference>
<dbReference type="Pfam" id="PF01613">
    <property type="entry name" value="Flavin_Reduct"/>
    <property type="match status" value="1"/>
</dbReference>
<sequence length="170" mass="18223">MVSTQVGDSPPASGSTEFREAMSFLAAPLTVITARDADGRLWGFTASSVTSVSLEPPLVLVGIAHTSSCFGALSEVTEFSINILGSDHRDLARTFATRGVDRFSGVRLADWPDSTVPYLADITVALRCAVTSRIPVGDHTLLIGELSGMHRQGTAASPLVWYRRDFRTPL</sequence>
<evidence type="ECO:0000313" key="4">
    <source>
        <dbReference type="Proteomes" id="UP000623010"/>
    </source>
</evidence>
<dbReference type="GO" id="GO:0006208">
    <property type="term" value="P:pyrimidine nucleobase catabolic process"/>
    <property type="evidence" value="ECO:0007669"/>
    <property type="project" value="TreeGrafter"/>
</dbReference>
<evidence type="ECO:0000259" key="2">
    <source>
        <dbReference type="SMART" id="SM00903"/>
    </source>
</evidence>
<dbReference type="Proteomes" id="UP000623010">
    <property type="component" value="Unassembled WGS sequence"/>
</dbReference>
<dbReference type="SUPFAM" id="SSF50475">
    <property type="entry name" value="FMN-binding split barrel"/>
    <property type="match status" value="1"/>
</dbReference>
<protein>
    <submittedName>
        <fullName evidence="3">Flavin reductase</fullName>
    </submittedName>
</protein>
<comment type="caution">
    <text evidence="3">The sequence shown here is derived from an EMBL/GenBank/DDBJ whole genome shotgun (WGS) entry which is preliminary data.</text>
</comment>
<reference evidence="3" key="2">
    <citation type="submission" date="2020-09" db="EMBL/GenBank/DDBJ databases">
        <authorList>
            <person name="Sun Q."/>
            <person name="Ohkuma M."/>
        </authorList>
    </citation>
    <scope>NUCLEOTIDE SEQUENCE</scope>
    <source>
        <strain evidence="3">JCM 5016</strain>
    </source>
</reference>
<dbReference type="AlphaFoldDB" id="A0A918QQ79"/>
<evidence type="ECO:0000256" key="1">
    <source>
        <dbReference type="ARBA" id="ARBA00023002"/>
    </source>
</evidence>
<dbReference type="Gene3D" id="2.30.110.10">
    <property type="entry name" value="Electron Transport, Fmn-binding Protein, Chain A"/>
    <property type="match status" value="1"/>
</dbReference>
<feature type="domain" description="Flavin reductase like" evidence="2">
    <location>
        <begin position="22"/>
        <end position="168"/>
    </location>
</feature>
<dbReference type="GO" id="GO:0042602">
    <property type="term" value="F:riboflavin reductase (NADPH) activity"/>
    <property type="evidence" value="ECO:0007669"/>
    <property type="project" value="TreeGrafter"/>
</dbReference>
<dbReference type="EMBL" id="BMWH01000001">
    <property type="protein sequence ID" value="GGZ67689.1"/>
    <property type="molecule type" value="Genomic_DNA"/>
</dbReference>
<dbReference type="InterPro" id="IPR002563">
    <property type="entry name" value="Flavin_Rdtase-like_dom"/>
</dbReference>
<accession>A0A918QQ79</accession>
<dbReference type="InterPro" id="IPR050268">
    <property type="entry name" value="NADH-dep_flavin_reductase"/>
</dbReference>
<reference evidence="3" key="1">
    <citation type="journal article" date="2014" name="Int. J. Syst. Evol. Microbiol.">
        <title>Complete genome sequence of Corynebacterium casei LMG S-19264T (=DSM 44701T), isolated from a smear-ripened cheese.</title>
        <authorList>
            <consortium name="US DOE Joint Genome Institute (JGI-PGF)"/>
            <person name="Walter F."/>
            <person name="Albersmeier A."/>
            <person name="Kalinowski J."/>
            <person name="Ruckert C."/>
        </authorList>
    </citation>
    <scope>NUCLEOTIDE SEQUENCE</scope>
    <source>
        <strain evidence="3">JCM 5016</strain>
    </source>
</reference>
<dbReference type="PANTHER" id="PTHR30466">
    <property type="entry name" value="FLAVIN REDUCTASE"/>
    <property type="match status" value="1"/>
</dbReference>
<dbReference type="PANTHER" id="PTHR30466:SF1">
    <property type="entry name" value="FMN REDUCTASE (NADH) RUTF"/>
    <property type="match status" value="1"/>
</dbReference>
<organism evidence="3 4">
    <name type="scientific">Streptomyces echinoruber</name>
    <dbReference type="NCBI Taxonomy" id="68898"/>
    <lineage>
        <taxon>Bacteria</taxon>
        <taxon>Bacillati</taxon>
        <taxon>Actinomycetota</taxon>
        <taxon>Actinomycetes</taxon>
        <taxon>Kitasatosporales</taxon>
        <taxon>Streptomycetaceae</taxon>
        <taxon>Streptomyces</taxon>
    </lineage>
</organism>
<dbReference type="RefSeq" id="WP_190055244.1">
    <property type="nucleotide sequence ID" value="NZ_BMWH01000001.1"/>
</dbReference>
<keyword evidence="4" id="KW-1185">Reference proteome</keyword>
<keyword evidence="1" id="KW-0560">Oxidoreductase</keyword>
<gene>
    <name evidence="3" type="ORF">GCM10010389_01080</name>
</gene>
<evidence type="ECO:0000313" key="3">
    <source>
        <dbReference type="EMBL" id="GGZ67689.1"/>
    </source>
</evidence>